<name>A0A1H3BQV6_THIRO</name>
<keyword evidence="2" id="KW-1185">Reference proteome</keyword>
<dbReference type="Proteomes" id="UP000198816">
    <property type="component" value="Unassembled WGS sequence"/>
</dbReference>
<reference evidence="2" key="1">
    <citation type="submission" date="2016-10" db="EMBL/GenBank/DDBJ databases">
        <authorList>
            <person name="Varghese N."/>
            <person name="Submissions S."/>
        </authorList>
    </citation>
    <scope>NUCLEOTIDE SEQUENCE [LARGE SCALE GENOMIC DNA]</scope>
    <source>
        <strain evidence="2">DSM 217</strain>
    </source>
</reference>
<gene>
    <name evidence="1" type="ORF">SAMN05421783_12613</name>
</gene>
<protein>
    <submittedName>
        <fullName evidence="1">Uncharacterized protein</fullName>
    </submittedName>
</protein>
<accession>A0A1H3BQV6</accession>
<sequence length="80" mass="8728">MVSDEETIELASLVVTATRSGENTFELPVAIDVLDKAIIQSQKPMVLISEDLPRADRRLSRLEPCGQGAGQQQAQVRIPP</sequence>
<dbReference type="AlphaFoldDB" id="A0A1H3BQV6"/>
<proteinExistence type="predicted"/>
<dbReference type="EMBL" id="FNNZ01000026">
    <property type="protein sequence ID" value="SDX43724.1"/>
    <property type="molecule type" value="Genomic_DNA"/>
</dbReference>
<dbReference type="STRING" id="1058.SAMN05421783_12613"/>
<evidence type="ECO:0000313" key="1">
    <source>
        <dbReference type="EMBL" id="SDX43724.1"/>
    </source>
</evidence>
<organism evidence="1 2">
    <name type="scientific">Thiocapsa roseopersicina</name>
    <dbReference type="NCBI Taxonomy" id="1058"/>
    <lineage>
        <taxon>Bacteria</taxon>
        <taxon>Pseudomonadati</taxon>
        <taxon>Pseudomonadota</taxon>
        <taxon>Gammaproteobacteria</taxon>
        <taxon>Chromatiales</taxon>
        <taxon>Chromatiaceae</taxon>
        <taxon>Thiocapsa</taxon>
    </lineage>
</organism>
<evidence type="ECO:0000313" key="2">
    <source>
        <dbReference type="Proteomes" id="UP000198816"/>
    </source>
</evidence>